<feature type="compositionally biased region" description="Polar residues" evidence="1">
    <location>
        <begin position="108"/>
        <end position="121"/>
    </location>
</feature>
<keyword evidence="3" id="KW-1185">Reference proteome</keyword>
<evidence type="ECO:0000256" key="1">
    <source>
        <dbReference type="SAM" id="MobiDB-lite"/>
    </source>
</evidence>
<name>A0A183S705_SCHSO</name>
<feature type="region of interest" description="Disordered" evidence="1">
    <location>
        <begin position="1"/>
        <end position="28"/>
    </location>
</feature>
<protein>
    <submittedName>
        <fullName evidence="4">Protein kinase domain-containing protein</fullName>
    </submittedName>
</protein>
<feature type="region of interest" description="Disordered" evidence="1">
    <location>
        <begin position="95"/>
        <end position="121"/>
    </location>
</feature>
<dbReference type="EMBL" id="UYSU01000001">
    <property type="protein sequence ID" value="VDL78357.1"/>
    <property type="molecule type" value="Genomic_DNA"/>
</dbReference>
<reference evidence="2 3" key="2">
    <citation type="submission" date="2018-11" db="EMBL/GenBank/DDBJ databases">
        <authorList>
            <consortium name="Pathogen Informatics"/>
        </authorList>
    </citation>
    <scope>NUCLEOTIDE SEQUENCE [LARGE SCALE GENOMIC DNA]</scope>
    <source>
        <strain evidence="2 3">NST_G2</strain>
    </source>
</reference>
<evidence type="ECO:0000313" key="2">
    <source>
        <dbReference type="EMBL" id="VDL78357.1"/>
    </source>
</evidence>
<gene>
    <name evidence="2" type="ORF">SSLN_LOCUS3</name>
</gene>
<reference evidence="4" key="1">
    <citation type="submission" date="2016-06" db="UniProtKB">
        <authorList>
            <consortium name="WormBaseParasite"/>
        </authorList>
    </citation>
    <scope>IDENTIFICATION</scope>
</reference>
<dbReference type="AlphaFoldDB" id="A0A183S705"/>
<evidence type="ECO:0000313" key="3">
    <source>
        <dbReference type="Proteomes" id="UP000275846"/>
    </source>
</evidence>
<proteinExistence type="predicted"/>
<accession>A0A183S705</accession>
<dbReference type="Proteomes" id="UP000275846">
    <property type="component" value="Unassembled WGS sequence"/>
</dbReference>
<organism evidence="4">
    <name type="scientific">Schistocephalus solidus</name>
    <name type="common">Tapeworm</name>
    <dbReference type="NCBI Taxonomy" id="70667"/>
    <lineage>
        <taxon>Eukaryota</taxon>
        <taxon>Metazoa</taxon>
        <taxon>Spiralia</taxon>
        <taxon>Lophotrochozoa</taxon>
        <taxon>Platyhelminthes</taxon>
        <taxon>Cestoda</taxon>
        <taxon>Eucestoda</taxon>
        <taxon>Diphyllobothriidea</taxon>
        <taxon>Diphyllobothriidae</taxon>
        <taxon>Schistocephalus</taxon>
    </lineage>
</organism>
<dbReference type="WBParaSite" id="SSLN_0000000201-mRNA-1">
    <property type="protein sequence ID" value="SSLN_0000000201-mRNA-1"/>
    <property type="gene ID" value="SSLN_0000000201"/>
</dbReference>
<sequence>MVGNVGGGGDGGGGGGSDGGGGGGGIDDEYSDVVPAMVGVGKLLPWVTIEGFEGRSPSEPVSFLRWEWAHWLMGRCTRLCAPKHDLVPIQHTKGFTYSGDMEEPSPPDSQSTGQPLDTNSTYTGPMAWSGGSVRLADFPAKEHIHWADGVVWCKRQIGSLPSHGF</sequence>
<evidence type="ECO:0000313" key="4">
    <source>
        <dbReference type="WBParaSite" id="SSLN_0000000201-mRNA-1"/>
    </source>
</evidence>
<feature type="compositionally biased region" description="Gly residues" evidence="1">
    <location>
        <begin position="1"/>
        <end position="25"/>
    </location>
</feature>